<evidence type="ECO:0000313" key="4">
    <source>
        <dbReference type="Proteomes" id="UP000094342"/>
    </source>
</evidence>
<evidence type="ECO:0000256" key="1">
    <source>
        <dbReference type="SAM" id="Phobius"/>
    </source>
</evidence>
<proteinExistence type="predicted"/>
<name>A0A1E3VGM9_9HYPH</name>
<keyword evidence="4" id="KW-1185">Reference proteome</keyword>
<organism evidence="3 4">
    <name type="scientific">Sinorhizobium alkalisoli</name>
    <dbReference type="NCBI Taxonomy" id="1752398"/>
    <lineage>
        <taxon>Bacteria</taxon>
        <taxon>Pseudomonadati</taxon>
        <taxon>Pseudomonadota</taxon>
        <taxon>Alphaproteobacteria</taxon>
        <taxon>Hyphomicrobiales</taxon>
        <taxon>Rhizobiaceae</taxon>
        <taxon>Sinorhizobium/Ensifer group</taxon>
        <taxon>Sinorhizobium</taxon>
    </lineage>
</organism>
<dbReference type="Proteomes" id="UP000094342">
    <property type="component" value="Unassembled WGS sequence"/>
</dbReference>
<feature type="transmembrane region" description="Helical" evidence="1">
    <location>
        <begin position="104"/>
        <end position="122"/>
    </location>
</feature>
<keyword evidence="1" id="KW-0812">Transmembrane</keyword>
<protein>
    <recommendedName>
        <fullName evidence="2">DUF1468 domain-containing protein</fullName>
    </recommendedName>
</protein>
<accession>A0A1E3VGM9</accession>
<sequence length="156" mass="16322">MSEVHHPSSVTVRLIGRVSAICLLVFAIAYGVGASGIEYSFASDPLGPRVFPVALAVILSLLSIWYWFSPGFAEGFPTGLLLARVLAVPVVMVVAVALFEPAGFAASIFILTLGAAIVFGAPPAKALIGAVGHAALWWFVFSYLLEVYLPAGALFG</sequence>
<feature type="transmembrane region" description="Helical" evidence="1">
    <location>
        <begin position="12"/>
        <end position="30"/>
    </location>
</feature>
<dbReference type="STRING" id="1752398.A8M32_03415"/>
<evidence type="ECO:0000313" key="3">
    <source>
        <dbReference type="EMBL" id="ODR92725.1"/>
    </source>
</evidence>
<feature type="transmembrane region" description="Helical" evidence="1">
    <location>
        <begin position="134"/>
        <end position="155"/>
    </location>
</feature>
<keyword evidence="1" id="KW-0472">Membrane</keyword>
<dbReference type="Pfam" id="PF07331">
    <property type="entry name" value="TctB"/>
    <property type="match status" value="1"/>
</dbReference>
<dbReference type="EMBL" id="LYBW01000040">
    <property type="protein sequence ID" value="ODR92725.1"/>
    <property type="molecule type" value="Genomic_DNA"/>
</dbReference>
<gene>
    <name evidence="3" type="ORF">A8M32_03415</name>
</gene>
<dbReference type="RefSeq" id="WP_069457014.1">
    <property type="nucleotide sequence ID" value="NZ_LYBW01000040.1"/>
</dbReference>
<dbReference type="AlphaFoldDB" id="A0A1E3VGM9"/>
<feature type="domain" description="DUF1468" evidence="2">
    <location>
        <begin position="18"/>
        <end position="150"/>
    </location>
</feature>
<feature type="transmembrane region" description="Helical" evidence="1">
    <location>
        <begin position="50"/>
        <end position="68"/>
    </location>
</feature>
<feature type="transmembrane region" description="Helical" evidence="1">
    <location>
        <begin position="80"/>
        <end position="98"/>
    </location>
</feature>
<reference evidence="4" key="1">
    <citation type="submission" date="2016-05" db="EMBL/GenBank/DDBJ databases">
        <authorList>
            <person name="Li Y."/>
        </authorList>
    </citation>
    <scope>NUCLEOTIDE SEQUENCE [LARGE SCALE GENOMIC DNA]</scope>
    <source>
        <strain evidence="4">YIC4027</strain>
    </source>
</reference>
<evidence type="ECO:0000259" key="2">
    <source>
        <dbReference type="Pfam" id="PF07331"/>
    </source>
</evidence>
<keyword evidence="1" id="KW-1133">Transmembrane helix</keyword>
<comment type="caution">
    <text evidence="3">The sequence shown here is derived from an EMBL/GenBank/DDBJ whole genome shotgun (WGS) entry which is preliminary data.</text>
</comment>
<dbReference type="InterPro" id="IPR009936">
    <property type="entry name" value="DUF1468"/>
</dbReference>
<dbReference type="OrthoDB" id="5519430at2"/>